<protein>
    <submittedName>
        <fullName evidence="7">Cytochrome P450</fullName>
    </submittedName>
</protein>
<dbReference type="GO" id="GO:0020037">
    <property type="term" value="F:heme binding"/>
    <property type="evidence" value="ECO:0007669"/>
    <property type="project" value="InterPro"/>
</dbReference>
<organism evidence="7 8">
    <name type="scientific">Neohortaea acidophila</name>
    <dbReference type="NCBI Taxonomy" id="245834"/>
    <lineage>
        <taxon>Eukaryota</taxon>
        <taxon>Fungi</taxon>
        <taxon>Dikarya</taxon>
        <taxon>Ascomycota</taxon>
        <taxon>Pezizomycotina</taxon>
        <taxon>Dothideomycetes</taxon>
        <taxon>Dothideomycetidae</taxon>
        <taxon>Mycosphaerellales</taxon>
        <taxon>Teratosphaeriaceae</taxon>
        <taxon>Neohortaea</taxon>
    </lineage>
</organism>
<dbReference type="Gene3D" id="1.10.630.10">
    <property type="entry name" value="Cytochrome P450"/>
    <property type="match status" value="1"/>
</dbReference>
<dbReference type="AlphaFoldDB" id="A0A6A6PJC3"/>
<evidence type="ECO:0000256" key="5">
    <source>
        <dbReference type="RuleBase" id="RU000461"/>
    </source>
</evidence>
<dbReference type="Pfam" id="PF00067">
    <property type="entry name" value="p450"/>
    <property type="match status" value="1"/>
</dbReference>
<sequence length="493" mass="54303">MLDGVLQPLIANATSSIVILSLTLLLAYLCYALFSHPLSHIPGPLHRRLSSIPLLVSNYRGTESSQAASLHAKYGPIVLLGPNDVHINDGGAIAPIYVEKGGFRKAPYYHSTDIDGLQTIFSTTDPEYRAVRAKAVAPIFATSKIQSDGARILHDCADDFVAALKKAKNGVHEIDLIDLARRYSLDAMSGYVFGKRYGAFTDYTGTETLSATPYVNFIQAFTRFFLVPNWILGYLLAFLGSVYPNQEFETSTEKVTSYVQSLVDEAKQGGGKDTFQKRLLDVGISEAETMVQCEDAIFAGTDAPGTTLGLLVWNLVKQPEYIRGLRHELTDGPMGNMSLLRATVQEGNRTSLANPVRLPRIVPPQGWTYTPSAGGKKSYHVPAGTAVGISAYSLHLNETTFPSPHEFNPRRWVENGQSIATREMNRDLFAFGAGSRQCIAQNLAMEEMFVVIRRLAESEVLTGAQVVCEEVRLGEWFNTRLRDGCNLKIRWTV</sequence>
<evidence type="ECO:0000256" key="6">
    <source>
        <dbReference type="SAM" id="Phobius"/>
    </source>
</evidence>
<dbReference type="PANTHER" id="PTHR24305:SF156">
    <property type="entry name" value="P450, PUTATIVE (EUROFUNG)-RELATED"/>
    <property type="match status" value="1"/>
</dbReference>
<dbReference type="InterPro" id="IPR017972">
    <property type="entry name" value="Cyt_P450_CS"/>
</dbReference>
<proteinExistence type="inferred from homology"/>
<evidence type="ECO:0000313" key="8">
    <source>
        <dbReference type="Proteomes" id="UP000799767"/>
    </source>
</evidence>
<keyword evidence="3 4" id="KW-0408">Iron</keyword>
<dbReference type="EMBL" id="MU001640">
    <property type="protein sequence ID" value="KAF2479896.1"/>
    <property type="molecule type" value="Genomic_DNA"/>
</dbReference>
<dbReference type="RefSeq" id="XP_033586466.1">
    <property type="nucleotide sequence ID" value="XM_033734468.1"/>
</dbReference>
<dbReference type="OrthoDB" id="1470350at2759"/>
<dbReference type="GO" id="GO:0016705">
    <property type="term" value="F:oxidoreductase activity, acting on paired donors, with incorporation or reduction of molecular oxygen"/>
    <property type="evidence" value="ECO:0007669"/>
    <property type="project" value="InterPro"/>
</dbReference>
<dbReference type="SUPFAM" id="SSF48264">
    <property type="entry name" value="Cytochrome P450"/>
    <property type="match status" value="1"/>
</dbReference>
<evidence type="ECO:0000256" key="4">
    <source>
        <dbReference type="PIRSR" id="PIRSR602401-1"/>
    </source>
</evidence>
<dbReference type="GO" id="GO:0004497">
    <property type="term" value="F:monooxygenase activity"/>
    <property type="evidence" value="ECO:0007669"/>
    <property type="project" value="UniProtKB-KW"/>
</dbReference>
<comment type="similarity">
    <text evidence="5">Belongs to the cytochrome P450 family.</text>
</comment>
<keyword evidence="6" id="KW-0472">Membrane</keyword>
<evidence type="ECO:0000313" key="7">
    <source>
        <dbReference type="EMBL" id="KAF2479896.1"/>
    </source>
</evidence>
<keyword evidence="8" id="KW-1185">Reference proteome</keyword>
<dbReference type="GO" id="GO:0005506">
    <property type="term" value="F:iron ion binding"/>
    <property type="evidence" value="ECO:0007669"/>
    <property type="project" value="InterPro"/>
</dbReference>
<keyword evidence="4 5" id="KW-0349">Heme</keyword>
<keyword evidence="5" id="KW-0560">Oxidoreductase</keyword>
<keyword evidence="6" id="KW-0812">Transmembrane</keyword>
<gene>
    <name evidence="7" type="ORF">BDY17DRAFT_302886</name>
</gene>
<dbReference type="GeneID" id="54475470"/>
<dbReference type="InterPro" id="IPR002401">
    <property type="entry name" value="Cyt_P450_E_grp-I"/>
</dbReference>
<keyword evidence="2 4" id="KW-0479">Metal-binding</keyword>
<dbReference type="Proteomes" id="UP000799767">
    <property type="component" value="Unassembled WGS sequence"/>
</dbReference>
<keyword evidence="6" id="KW-1133">Transmembrane helix</keyword>
<dbReference type="InterPro" id="IPR036396">
    <property type="entry name" value="Cyt_P450_sf"/>
</dbReference>
<feature type="binding site" description="axial binding residue" evidence="4">
    <location>
        <position position="438"/>
    </location>
    <ligand>
        <name>heme</name>
        <dbReference type="ChEBI" id="CHEBI:30413"/>
    </ligand>
    <ligandPart>
        <name>Fe</name>
        <dbReference type="ChEBI" id="CHEBI:18248"/>
    </ligandPart>
</feature>
<comment type="cofactor">
    <cofactor evidence="1 4">
        <name>heme</name>
        <dbReference type="ChEBI" id="CHEBI:30413"/>
    </cofactor>
</comment>
<dbReference type="PROSITE" id="PS00086">
    <property type="entry name" value="CYTOCHROME_P450"/>
    <property type="match status" value="1"/>
</dbReference>
<dbReference type="PANTHER" id="PTHR24305">
    <property type="entry name" value="CYTOCHROME P450"/>
    <property type="match status" value="1"/>
</dbReference>
<evidence type="ECO:0000256" key="1">
    <source>
        <dbReference type="ARBA" id="ARBA00001971"/>
    </source>
</evidence>
<keyword evidence="5" id="KW-0503">Monooxygenase</keyword>
<dbReference type="PRINTS" id="PR00463">
    <property type="entry name" value="EP450I"/>
</dbReference>
<evidence type="ECO:0000256" key="2">
    <source>
        <dbReference type="ARBA" id="ARBA00022723"/>
    </source>
</evidence>
<accession>A0A6A6PJC3</accession>
<dbReference type="InterPro" id="IPR050121">
    <property type="entry name" value="Cytochrome_P450_monoxygenase"/>
</dbReference>
<name>A0A6A6PJC3_9PEZI</name>
<evidence type="ECO:0000256" key="3">
    <source>
        <dbReference type="ARBA" id="ARBA00023004"/>
    </source>
</evidence>
<dbReference type="InterPro" id="IPR001128">
    <property type="entry name" value="Cyt_P450"/>
</dbReference>
<feature type="transmembrane region" description="Helical" evidence="6">
    <location>
        <begin position="12"/>
        <end position="34"/>
    </location>
</feature>
<reference evidence="7" key="1">
    <citation type="journal article" date="2020" name="Stud. Mycol.">
        <title>101 Dothideomycetes genomes: a test case for predicting lifestyles and emergence of pathogens.</title>
        <authorList>
            <person name="Haridas S."/>
            <person name="Albert R."/>
            <person name="Binder M."/>
            <person name="Bloem J."/>
            <person name="Labutti K."/>
            <person name="Salamov A."/>
            <person name="Andreopoulos B."/>
            <person name="Baker S."/>
            <person name="Barry K."/>
            <person name="Bills G."/>
            <person name="Bluhm B."/>
            <person name="Cannon C."/>
            <person name="Castanera R."/>
            <person name="Culley D."/>
            <person name="Daum C."/>
            <person name="Ezra D."/>
            <person name="Gonzalez J."/>
            <person name="Henrissat B."/>
            <person name="Kuo A."/>
            <person name="Liang C."/>
            <person name="Lipzen A."/>
            <person name="Lutzoni F."/>
            <person name="Magnuson J."/>
            <person name="Mondo S."/>
            <person name="Nolan M."/>
            <person name="Ohm R."/>
            <person name="Pangilinan J."/>
            <person name="Park H.-J."/>
            <person name="Ramirez L."/>
            <person name="Alfaro M."/>
            <person name="Sun H."/>
            <person name="Tritt A."/>
            <person name="Yoshinaga Y."/>
            <person name="Zwiers L.-H."/>
            <person name="Turgeon B."/>
            <person name="Goodwin S."/>
            <person name="Spatafora J."/>
            <person name="Crous P."/>
            <person name="Grigoriev I."/>
        </authorList>
    </citation>
    <scope>NUCLEOTIDE SEQUENCE</scope>
    <source>
        <strain evidence="7">CBS 113389</strain>
    </source>
</reference>